<dbReference type="EMBL" id="BNJQ01000032">
    <property type="protein sequence ID" value="GHP10984.1"/>
    <property type="molecule type" value="Genomic_DNA"/>
</dbReference>
<feature type="compositionally biased region" description="Basic residues" evidence="4">
    <location>
        <begin position="194"/>
        <end position="205"/>
    </location>
</feature>
<feature type="compositionally biased region" description="Low complexity" evidence="4">
    <location>
        <begin position="64"/>
        <end position="77"/>
    </location>
</feature>
<dbReference type="AlphaFoldDB" id="A0A6T5WZC5"/>
<keyword evidence="2" id="KW-0396">Initiation factor</keyword>
<organism evidence="5">
    <name type="scientific">Pycnococcus provasolii</name>
    <dbReference type="NCBI Taxonomy" id="41880"/>
    <lineage>
        <taxon>Eukaryota</taxon>
        <taxon>Viridiplantae</taxon>
        <taxon>Chlorophyta</taxon>
        <taxon>Pseudoscourfieldiophyceae</taxon>
        <taxon>Pseudoscourfieldiales</taxon>
        <taxon>Pycnococcaceae</taxon>
        <taxon>Pycnococcus</taxon>
    </lineage>
</organism>
<accession>A0A6T5WZC5</accession>
<keyword evidence="1" id="KW-0963">Cytoplasm</keyword>
<evidence type="ECO:0000313" key="7">
    <source>
        <dbReference type="Proteomes" id="UP000660262"/>
    </source>
</evidence>
<dbReference type="Proteomes" id="UP000660262">
    <property type="component" value="Unassembled WGS sequence"/>
</dbReference>
<dbReference type="PANTHER" id="PTHR21681">
    <property type="entry name" value="EUKARYOTIC TRANSLATION INITIATION FACTOR 3 SUBUNIT J"/>
    <property type="match status" value="1"/>
</dbReference>
<reference evidence="5" key="2">
    <citation type="submission" date="2021-01" db="EMBL/GenBank/DDBJ databases">
        <authorList>
            <person name="Corre E."/>
            <person name="Pelletier E."/>
            <person name="Niang G."/>
            <person name="Scheremetjew M."/>
            <person name="Finn R."/>
            <person name="Kale V."/>
            <person name="Holt S."/>
            <person name="Cochrane G."/>
            <person name="Meng A."/>
            <person name="Brown T."/>
            <person name="Cohen L."/>
        </authorList>
    </citation>
    <scope>NUCLEOTIDE SEQUENCE</scope>
    <source>
        <strain evidence="5">RCC251</strain>
    </source>
</reference>
<keyword evidence="3" id="KW-0648">Protein biosynthesis</keyword>
<dbReference type="InterPro" id="IPR023194">
    <property type="entry name" value="eIF3-like_dom_sf"/>
</dbReference>
<evidence type="ECO:0000256" key="4">
    <source>
        <dbReference type="SAM" id="MobiDB-lite"/>
    </source>
</evidence>
<name>A0A6T5WZC5_9CHLO</name>
<proteinExistence type="predicted"/>
<sequence>MDDDLAWDDDDFEVNLPAPDAAPGVAVAQKHQESFEGEDDGVIEVAKKTTGAGADSGASKKPGAAKMEAARAAAANAGTKPLADPVAEKLRQVRLQEEADLKAAKELFGCEGEEEKNLSDIIPKTNSEFEEYGLLVAATYVKTHEKASQANYVALIKGLLRRSVASLKSDAIKEIESSVIAMRNERLKEEKAATSKKKNATKNQKKSLNSGALDEIDDQLNAGYDDQDDYDFM</sequence>
<evidence type="ECO:0000313" key="5">
    <source>
        <dbReference type="EMBL" id="CAD8217319.1"/>
    </source>
</evidence>
<dbReference type="PANTHER" id="PTHR21681:SF0">
    <property type="entry name" value="EUKARYOTIC TRANSLATION INITIATION FACTOR 3 SUBUNIT J"/>
    <property type="match status" value="1"/>
</dbReference>
<keyword evidence="7" id="KW-1185">Reference proteome</keyword>
<evidence type="ECO:0000256" key="3">
    <source>
        <dbReference type="ARBA" id="ARBA00022917"/>
    </source>
</evidence>
<reference evidence="6" key="1">
    <citation type="submission" date="2020-10" db="EMBL/GenBank/DDBJ databases">
        <title>Unveiling of a novel bifunctional photoreceptor, Dualchrome1, isolated from a cosmopolitan green alga.</title>
        <authorList>
            <person name="Suzuki S."/>
            <person name="Kawachi M."/>
        </authorList>
    </citation>
    <scope>NUCLEOTIDE SEQUENCE</scope>
    <source>
        <strain evidence="6">NIES 2893</strain>
    </source>
</reference>
<evidence type="ECO:0000256" key="2">
    <source>
        <dbReference type="ARBA" id="ARBA00022540"/>
    </source>
</evidence>
<gene>
    <name evidence="5" type="ORF">PPRO1472_LOCUS759</name>
    <name evidence="6" type="ORF">PPROV_000971400</name>
</gene>
<dbReference type="Gene3D" id="1.10.246.60">
    <property type="entry name" value="Eukaryotic translation initiation factor 3 like domains"/>
    <property type="match status" value="1"/>
</dbReference>
<feature type="region of interest" description="Disordered" evidence="4">
    <location>
        <begin position="48"/>
        <end position="85"/>
    </location>
</feature>
<dbReference type="Pfam" id="PF08597">
    <property type="entry name" value="eIF3_subunit"/>
    <property type="match status" value="1"/>
</dbReference>
<evidence type="ECO:0000256" key="1">
    <source>
        <dbReference type="ARBA" id="ARBA00022490"/>
    </source>
</evidence>
<dbReference type="EMBL" id="HBDW01001110">
    <property type="protein sequence ID" value="CAD8217319.1"/>
    <property type="molecule type" value="Transcribed_RNA"/>
</dbReference>
<dbReference type="OrthoDB" id="20381at2759"/>
<dbReference type="GO" id="GO:0003743">
    <property type="term" value="F:translation initiation factor activity"/>
    <property type="evidence" value="ECO:0007669"/>
    <property type="project" value="UniProtKB-KW"/>
</dbReference>
<protein>
    <submittedName>
        <fullName evidence="5">Uncharacterized protein</fullName>
    </submittedName>
</protein>
<feature type="region of interest" description="Disordered" evidence="4">
    <location>
        <begin position="190"/>
        <end position="214"/>
    </location>
</feature>
<dbReference type="InterPro" id="IPR013906">
    <property type="entry name" value="eIF3j"/>
</dbReference>
<evidence type="ECO:0000313" key="6">
    <source>
        <dbReference type="EMBL" id="GHP10984.1"/>
    </source>
</evidence>
<dbReference type="GO" id="GO:0005852">
    <property type="term" value="C:eukaryotic translation initiation factor 3 complex"/>
    <property type="evidence" value="ECO:0007669"/>
    <property type="project" value="InterPro"/>
</dbReference>